<keyword evidence="2" id="KW-1185">Reference proteome</keyword>
<proteinExistence type="predicted"/>
<reference evidence="1" key="1">
    <citation type="submission" date="2020-12" db="EMBL/GenBank/DDBJ databases">
        <title>The genome sequence of Inhella sp. 1Y17.</title>
        <authorList>
            <person name="Liu Y."/>
        </authorList>
    </citation>
    <scope>NUCLEOTIDE SEQUENCE</scope>
    <source>
        <strain evidence="1">1Y17</strain>
    </source>
</reference>
<dbReference type="AlphaFoldDB" id="A0A931J3G0"/>
<gene>
    <name evidence="1" type="ORF">I7X39_11265</name>
</gene>
<sequence length="169" mass="19062">MPTLDHLPRLPDAPADFDFFVGHWRVQHRRLKGRLVGSTNWEAFEGRSTMHKTLGGFGNVDDNLLELPDGAYRAVTLRAYDPKAGTWSIWWLDARMPGALDVPVVGRFQKGVGTFLAQDTLDGRPIVVRFLWLSADPEHPRWEQAFSADGGASWETNWVMEFSRVDPAA</sequence>
<dbReference type="Proteomes" id="UP000613266">
    <property type="component" value="Unassembled WGS sequence"/>
</dbReference>
<evidence type="ECO:0000313" key="1">
    <source>
        <dbReference type="EMBL" id="MBH9577480.1"/>
    </source>
</evidence>
<evidence type="ECO:0000313" key="2">
    <source>
        <dbReference type="Proteomes" id="UP000613266"/>
    </source>
</evidence>
<organism evidence="1 2">
    <name type="scientific">Inhella proteolytica</name>
    <dbReference type="NCBI Taxonomy" id="2795029"/>
    <lineage>
        <taxon>Bacteria</taxon>
        <taxon>Pseudomonadati</taxon>
        <taxon>Pseudomonadota</taxon>
        <taxon>Betaproteobacteria</taxon>
        <taxon>Burkholderiales</taxon>
        <taxon>Sphaerotilaceae</taxon>
        <taxon>Inhella</taxon>
    </lineage>
</organism>
<dbReference type="RefSeq" id="WP_198111258.1">
    <property type="nucleotide sequence ID" value="NZ_JAEDAK010000007.1"/>
</dbReference>
<name>A0A931J3G0_9BURK</name>
<dbReference type="EMBL" id="JAEDAK010000007">
    <property type="protein sequence ID" value="MBH9577480.1"/>
    <property type="molecule type" value="Genomic_DNA"/>
</dbReference>
<accession>A0A931J3G0</accession>
<comment type="caution">
    <text evidence="1">The sequence shown here is derived from an EMBL/GenBank/DDBJ whole genome shotgun (WGS) entry which is preliminary data.</text>
</comment>
<protein>
    <submittedName>
        <fullName evidence="1">DUF1579 domain-containing protein</fullName>
    </submittedName>
</protein>